<proteinExistence type="predicted"/>
<sequence>MADVVIREVVPGVMTFSKPFKRLGLQPIGGRTTAIKLSDNTVWVLASTPLGEETKTKIDSLGEVKHIAIADIEHTGFTSEYAKAYPSAKIYGPKGSAHKTNLEVAEWTAEGPNPMDQAEGAVKSEIKAEYFDGFVNKDIAFLHVPSKTLIEADLLFNLPANEQYSKSSESPTTFLDRFVTLKPDTVFHQRFLYNIAAKDKVSMARSASKVYQWDFDRIIPCHGDVIETGGKAAWHSAFSLYFSDIANGKLPGAEPQ</sequence>
<dbReference type="Proteomes" id="UP000001072">
    <property type="component" value="Unassembled WGS sequence"/>
</dbReference>
<dbReference type="GeneID" id="18934307"/>
<dbReference type="PANTHER" id="PTHR33835">
    <property type="entry name" value="YALI0C07656P"/>
    <property type="match status" value="1"/>
</dbReference>
<dbReference type="Gene3D" id="3.60.15.10">
    <property type="entry name" value="Ribonuclease Z/Hydroxyacylglutathione hydrolase-like"/>
    <property type="match status" value="1"/>
</dbReference>
<accession>F4R3H6</accession>
<reference evidence="2" key="1">
    <citation type="journal article" date="2011" name="Proc. Natl. Acad. Sci. U.S.A.">
        <title>Obligate biotrophy features unraveled by the genomic analysis of rust fungi.</title>
        <authorList>
            <person name="Duplessis S."/>
            <person name="Cuomo C.A."/>
            <person name="Lin Y.-C."/>
            <person name="Aerts A."/>
            <person name="Tisserant E."/>
            <person name="Veneault-Fourrey C."/>
            <person name="Joly D.L."/>
            <person name="Hacquard S."/>
            <person name="Amselem J."/>
            <person name="Cantarel B.L."/>
            <person name="Chiu R."/>
            <person name="Coutinho P.M."/>
            <person name="Feau N."/>
            <person name="Field M."/>
            <person name="Frey P."/>
            <person name="Gelhaye E."/>
            <person name="Goldberg J."/>
            <person name="Grabherr M.G."/>
            <person name="Kodira C.D."/>
            <person name="Kohler A."/>
            <person name="Kuees U."/>
            <person name="Lindquist E.A."/>
            <person name="Lucas S.M."/>
            <person name="Mago R."/>
            <person name="Mauceli E."/>
            <person name="Morin E."/>
            <person name="Murat C."/>
            <person name="Pangilinan J.L."/>
            <person name="Park R."/>
            <person name="Pearson M."/>
            <person name="Quesneville H."/>
            <person name="Rouhier N."/>
            <person name="Sakthikumar S."/>
            <person name="Salamov A.A."/>
            <person name="Schmutz J."/>
            <person name="Selles B."/>
            <person name="Shapiro H."/>
            <person name="Tanguay P."/>
            <person name="Tuskan G.A."/>
            <person name="Henrissat B."/>
            <person name="Van de Peer Y."/>
            <person name="Rouze P."/>
            <person name="Ellis J.G."/>
            <person name="Dodds P.N."/>
            <person name="Schein J.E."/>
            <person name="Zhong S."/>
            <person name="Hamelin R.C."/>
            <person name="Grigoriev I.V."/>
            <person name="Szabo L.J."/>
            <person name="Martin F."/>
        </authorList>
    </citation>
    <scope>NUCLEOTIDE SEQUENCE [LARGE SCALE GENOMIC DNA]</scope>
    <source>
        <strain evidence="2">98AG31 / pathotype 3-4-7</strain>
    </source>
</reference>
<dbReference type="SUPFAM" id="SSF56281">
    <property type="entry name" value="Metallo-hydrolase/oxidoreductase"/>
    <property type="match status" value="1"/>
</dbReference>
<name>F4R3H6_MELLP</name>
<dbReference type="VEuPathDB" id="FungiDB:MELLADRAFT_86811"/>
<protein>
    <recommendedName>
        <fullName evidence="3">Metallo-beta-lactamase domain-containing protein</fullName>
    </recommendedName>
</protein>
<evidence type="ECO:0000313" key="2">
    <source>
        <dbReference type="Proteomes" id="UP000001072"/>
    </source>
</evidence>
<dbReference type="KEGG" id="mlr:MELLADRAFT_86811"/>
<dbReference type="EMBL" id="GL883090">
    <property type="protein sequence ID" value="EGG13165.1"/>
    <property type="molecule type" value="Genomic_DNA"/>
</dbReference>
<dbReference type="PANTHER" id="PTHR33835:SF1">
    <property type="entry name" value="METALLO-BETA-LACTAMASE DOMAIN-CONTAINING PROTEIN"/>
    <property type="match status" value="1"/>
</dbReference>
<evidence type="ECO:0008006" key="3">
    <source>
        <dbReference type="Google" id="ProtNLM"/>
    </source>
</evidence>
<dbReference type="eggNOG" id="ENOG502S1EZ">
    <property type="taxonomic scope" value="Eukaryota"/>
</dbReference>
<keyword evidence="2" id="KW-1185">Reference proteome</keyword>
<gene>
    <name evidence="1" type="ORF">MELLADRAFT_86811</name>
</gene>
<organism evidence="2">
    <name type="scientific">Melampsora larici-populina (strain 98AG31 / pathotype 3-4-7)</name>
    <name type="common">Poplar leaf rust fungus</name>
    <dbReference type="NCBI Taxonomy" id="747676"/>
    <lineage>
        <taxon>Eukaryota</taxon>
        <taxon>Fungi</taxon>
        <taxon>Dikarya</taxon>
        <taxon>Basidiomycota</taxon>
        <taxon>Pucciniomycotina</taxon>
        <taxon>Pucciniomycetes</taxon>
        <taxon>Pucciniales</taxon>
        <taxon>Melampsoraceae</taxon>
        <taxon>Melampsora</taxon>
    </lineage>
</organism>
<dbReference type="OrthoDB" id="421671at2759"/>
<dbReference type="RefSeq" id="XP_007404103.1">
    <property type="nucleotide sequence ID" value="XM_007404041.1"/>
</dbReference>
<dbReference type="InterPro" id="IPR036866">
    <property type="entry name" value="RibonucZ/Hydroxyglut_hydro"/>
</dbReference>
<dbReference type="AlphaFoldDB" id="F4R3H6"/>
<evidence type="ECO:0000313" key="1">
    <source>
        <dbReference type="EMBL" id="EGG13165.1"/>
    </source>
</evidence>
<dbReference type="InParanoid" id="F4R3H6"/>
<dbReference type="InterPro" id="IPR025638">
    <property type="entry name" value="DUF4336"/>
</dbReference>
<dbReference type="HOGENOM" id="CLU_056292_1_0_1"/>